<comment type="caution">
    <text evidence="3">The sequence shown here is derived from an EMBL/GenBank/DDBJ whole genome shotgun (WGS) entry which is preliminary data.</text>
</comment>
<evidence type="ECO:0000259" key="2">
    <source>
        <dbReference type="PROSITE" id="PS50943"/>
    </source>
</evidence>
<dbReference type="OrthoDB" id="2986852at2"/>
<protein>
    <submittedName>
        <fullName evidence="3">XRE family transcriptional regulator</fullName>
    </submittedName>
</protein>
<dbReference type="PANTHER" id="PTHR46797:SF2">
    <property type="entry name" value="TRANSCRIPTIONAL REGULATOR"/>
    <property type="match status" value="1"/>
</dbReference>
<dbReference type="EMBL" id="RZIJ01000058">
    <property type="protein sequence ID" value="RUQ60044.1"/>
    <property type="molecule type" value="Genomic_DNA"/>
</dbReference>
<dbReference type="PANTHER" id="PTHR46797">
    <property type="entry name" value="HTH-TYPE TRANSCRIPTIONAL REGULATOR"/>
    <property type="match status" value="1"/>
</dbReference>
<dbReference type="AlphaFoldDB" id="A0A433IZE2"/>
<name>A0A433IZE2_9PROT</name>
<dbReference type="Pfam" id="PF01381">
    <property type="entry name" value="HTH_3"/>
    <property type="match status" value="1"/>
</dbReference>
<dbReference type="InterPro" id="IPR001387">
    <property type="entry name" value="Cro/C1-type_HTH"/>
</dbReference>
<dbReference type="Gene3D" id="1.10.260.40">
    <property type="entry name" value="lambda repressor-like DNA-binding domains"/>
    <property type="match status" value="1"/>
</dbReference>
<dbReference type="Proteomes" id="UP000280346">
    <property type="component" value="Unassembled WGS sequence"/>
</dbReference>
<dbReference type="PROSITE" id="PS50943">
    <property type="entry name" value="HTH_CROC1"/>
    <property type="match status" value="1"/>
</dbReference>
<dbReference type="RefSeq" id="WP_127005166.1">
    <property type="nucleotide sequence ID" value="NZ_JBNPXW010000004.1"/>
</dbReference>
<evidence type="ECO:0000313" key="4">
    <source>
        <dbReference type="Proteomes" id="UP000280346"/>
    </source>
</evidence>
<dbReference type="InterPro" id="IPR050807">
    <property type="entry name" value="TransReg_Diox_bact_type"/>
</dbReference>
<proteinExistence type="predicted"/>
<organism evidence="3 4">
    <name type="scientific">Azospirillum doebereinerae</name>
    <dbReference type="NCBI Taxonomy" id="92933"/>
    <lineage>
        <taxon>Bacteria</taxon>
        <taxon>Pseudomonadati</taxon>
        <taxon>Pseudomonadota</taxon>
        <taxon>Alphaproteobacteria</taxon>
        <taxon>Rhodospirillales</taxon>
        <taxon>Azospirillaceae</taxon>
        <taxon>Azospirillum</taxon>
    </lineage>
</organism>
<dbReference type="GO" id="GO:0005829">
    <property type="term" value="C:cytosol"/>
    <property type="evidence" value="ECO:0007669"/>
    <property type="project" value="TreeGrafter"/>
</dbReference>
<accession>A0A433IZE2</accession>
<gene>
    <name evidence="3" type="ORF">EJ913_30855</name>
</gene>
<reference evidence="3 4" key="1">
    <citation type="submission" date="2018-12" db="EMBL/GenBank/DDBJ databases">
        <authorList>
            <person name="Yang Y."/>
        </authorList>
    </citation>
    <scope>NUCLEOTIDE SEQUENCE [LARGE SCALE GENOMIC DNA]</scope>
    <source>
        <strain evidence="3 4">GSF71</strain>
    </source>
</reference>
<evidence type="ECO:0000256" key="1">
    <source>
        <dbReference type="ARBA" id="ARBA00023125"/>
    </source>
</evidence>
<dbReference type="CDD" id="cd00093">
    <property type="entry name" value="HTH_XRE"/>
    <property type="match status" value="1"/>
</dbReference>
<dbReference type="SMART" id="SM00530">
    <property type="entry name" value="HTH_XRE"/>
    <property type="match status" value="1"/>
</dbReference>
<dbReference type="GO" id="GO:0003677">
    <property type="term" value="F:DNA binding"/>
    <property type="evidence" value="ECO:0007669"/>
    <property type="project" value="UniProtKB-KW"/>
</dbReference>
<feature type="domain" description="HTH cro/C1-type" evidence="2">
    <location>
        <begin position="11"/>
        <end position="65"/>
    </location>
</feature>
<keyword evidence="4" id="KW-1185">Reference proteome</keyword>
<sequence length="116" mass="13160">MDIKNHIGARVKAARQRKGLTQEQLAEAVDKAVETISNIERGAMLTGIDTLQRIGTVLVVPMTYFFEGIEDIQHLSRARLEVELQLQAIGKRLPMRELYLAISLLEALEKFDRENN</sequence>
<keyword evidence="1" id="KW-0238">DNA-binding</keyword>
<dbReference type="GO" id="GO:0003700">
    <property type="term" value="F:DNA-binding transcription factor activity"/>
    <property type="evidence" value="ECO:0007669"/>
    <property type="project" value="TreeGrafter"/>
</dbReference>
<dbReference type="SUPFAM" id="SSF47413">
    <property type="entry name" value="lambda repressor-like DNA-binding domains"/>
    <property type="match status" value="1"/>
</dbReference>
<evidence type="ECO:0000313" key="3">
    <source>
        <dbReference type="EMBL" id="RUQ60044.1"/>
    </source>
</evidence>
<dbReference type="InterPro" id="IPR010982">
    <property type="entry name" value="Lambda_DNA-bd_dom_sf"/>
</dbReference>